<dbReference type="InterPro" id="IPR040387">
    <property type="entry name" value="RIN4/NOI4"/>
</dbReference>
<feature type="compositionally biased region" description="Polar residues" evidence="1">
    <location>
        <begin position="1"/>
        <end position="10"/>
    </location>
</feature>
<gene>
    <name evidence="3" type="ORF">MANES_11G000100</name>
</gene>
<name>A0A2C9UY59_MANES</name>
<dbReference type="InterPro" id="IPR008700">
    <property type="entry name" value="TypeIII_avirulence_cleave"/>
</dbReference>
<dbReference type="STRING" id="3983.A0A2C9UY59"/>
<dbReference type="PANTHER" id="PTHR33159">
    <property type="entry name" value="RPM1-INTERACTING PROTEIN 4 (RIN4) FAMILY PROTEIN"/>
    <property type="match status" value="1"/>
</dbReference>
<reference evidence="3" key="1">
    <citation type="submission" date="2016-02" db="EMBL/GenBank/DDBJ databases">
        <title>WGS assembly of Manihot esculenta.</title>
        <authorList>
            <person name="Bredeson J.V."/>
            <person name="Prochnik S.E."/>
            <person name="Lyons J.B."/>
            <person name="Schmutz J."/>
            <person name="Grimwood J."/>
            <person name="Vrebalov J."/>
            <person name="Bart R.S."/>
            <person name="Amuge T."/>
            <person name="Ferguson M.E."/>
            <person name="Green R."/>
            <person name="Putnam N."/>
            <person name="Stites J."/>
            <person name="Rounsley S."/>
            <person name="Rokhsar D.S."/>
        </authorList>
    </citation>
    <scope>NUCLEOTIDE SEQUENCE [LARGE SCALE GENOMIC DNA]</scope>
    <source>
        <tissue evidence="3">Leaf</tissue>
    </source>
</reference>
<evidence type="ECO:0000256" key="1">
    <source>
        <dbReference type="SAM" id="MobiDB-lite"/>
    </source>
</evidence>
<feature type="region of interest" description="Disordered" evidence="1">
    <location>
        <begin position="1"/>
        <end position="22"/>
    </location>
</feature>
<evidence type="ECO:0000259" key="2">
    <source>
        <dbReference type="Pfam" id="PF05627"/>
    </source>
</evidence>
<evidence type="ECO:0000313" key="3">
    <source>
        <dbReference type="EMBL" id="OAY36152.1"/>
    </source>
</evidence>
<feature type="compositionally biased region" description="Low complexity" evidence="1">
    <location>
        <begin position="68"/>
        <end position="79"/>
    </location>
</feature>
<dbReference type="AlphaFoldDB" id="A0A2C9UY59"/>
<sequence length="211" mass="23074">MASSHSQQQPAHVPKFGNWDNDDIPYTAFFDNARKEKASVPINPNDPEQNLEAFTYGNGRVDLSCGHSQKSISSESGSSLLQATGYRREKSQRKKSWAPEGVGNNNSFSTSVALAPQHSRQKSGSHPPGDDRNQHHRSTSIPQFGAWDEADTTSGEGFTVIFNRIKEEKQNSLAAIPSLPSYCPGPQNQRNQPTSSSQSKLCCCLFSCGSK</sequence>
<dbReference type="Pfam" id="PF05627">
    <property type="entry name" value="AvrRpt-cleavage"/>
    <property type="match status" value="2"/>
</dbReference>
<dbReference type="PANTHER" id="PTHR33159:SF49">
    <property type="entry name" value="RPM1-INTERACTING PROTEIN 4"/>
    <property type="match status" value="1"/>
</dbReference>
<feature type="compositionally biased region" description="Polar residues" evidence="1">
    <location>
        <begin position="103"/>
        <end position="112"/>
    </location>
</feature>
<feature type="domain" description="RIN4 pathogenic type III effector avirulence factor Avr cleavage site" evidence="2">
    <location>
        <begin position="136"/>
        <end position="170"/>
    </location>
</feature>
<protein>
    <recommendedName>
        <fullName evidence="2">RIN4 pathogenic type III effector avirulence factor Avr cleavage site domain-containing protein</fullName>
    </recommendedName>
</protein>
<feature type="region of interest" description="Disordered" evidence="1">
    <location>
        <begin position="37"/>
        <end position="152"/>
    </location>
</feature>
<proteinExistence type="predicted"/>
<feature type="domain" description="RIN4 pathogenic type III effector avirulence factor Avr cleavage site" evidence="2">
    <location>
        <begin position="9"/>
        <end position="37"/>
    </location>
</feature>
<accession>A0A2C9UY59</accession>
<dbReference type="EMBL" id="CM004397">
    <property type="protein sequence ID" value="OAY36152.1"/>
    <property type="molecule type" value="Genomic_DNA"/>
</dbReference>
<organism evidence="3">
    <name type="scientific">Manihot esculenta</name>
    <name type="common">Cassava</name>
    <name type="synonym">Jatropha manihot</name>
    <dbReference type="NCBI Taxonomy" id="3983"/>
    <lineage>
        <taxon>Eukaryota</taxon>
        <taxon>Viridiplantae</taxon>
        <taxon>Streptophyta</taxon>
        <taxon>Embryophyta</taxon>
        <taxon>Tracheophyta</taxon>
        <taxon>Spermatophyta</taxon>
        <taxon>Magnoliopsida</taxon>
        <taxon>eudicotyledons</taxon>
        <taxon>Gunneridae</taxon>
        <taxon>Pentapetalae</taxon>
        <taxon>rosids</taxon>
        <taxon>fabids</taxon>
        <taxon>Malpighiales</taxon>
        <taxon>Euphorbiaceae</taxon>
        <taxon>Crotonoideae</taxon>
        <taxon>Manihoteae</taxon>
        <taxon>Manihot</taxon>
    </lineage>
</organism>
<dbReference type="GO" id="GO:0005886">
    <property type="term" value="C:plasma membrane"/>
    <property type="evidence" value="ECO:0000318"/>
    <property type="project" value="GO_Central"/>
</dbReference>